<dbReference type="Proteomes" id="UP000219565">
    <property type="component" value="Unassembled WGS sequence"/>
</dbReference>
<dbReference type="InterPro" id="IPR000415">
    <property type="entry name" value="Nitroreductase-like"/>
</dbReference>
<proteinExistence type="predicted"/>
<evidence type="ECO:0000313" key="3">
    <source>
        <dbReference type="Proteomes" id="UP000219565"/>
    </source>
</evidence>
<accession>A0A285LUG6</accession>
<dbReference type="STRING" id="1379680.GCA_001612615_01766"/>
<name>A0A285LUG6_9NOCA</name>
<feature type="domain" description="Nitroreductase" evidence="1">
    <location>
        <begin position="116"/>
        <end position="299"/>
    </location>
</feature>
<dbReference type="EMBL" id="OBEG01000006">
    <property type="protein sequence ID" value="SNY88548.1"/>
    <property type="molecule type" value="Genomic_DNA"/>
</dbReference>
<dbReference type="SUPFAM" id="SSF55469">
    <property type="entry name" value="FMN-dependent nitroreductase-like"/>
    <property type="match status" value="2"/>
</dbReference>
<evidence type="ECO:0000259" key="1">
    <source>
        <dbReference type="Pfam" id="PF00881"/>
    </source>
</evidence>
<organism evidence="2 3">
    <name type="scientific">Nocardia amikacinitolerans</name>
    <dbReference type="NCBI Taxonomy" id="756689"/>
    <lineage>
        <taxon>Bacteria</taxon>
        <taxon>Bacillati</taxon>
        <taxon>Actinomycetota</taxon>
        <taxon>Actinomycetes</taxon>
        <taxon>Mycobacteriales</taxon>
        <taxon>Nocardiaceae</taxon>
        <taxon>Nocardia</taxon>
    </lineage>
</organism>
<dbReference type="PANTHER" id="PTHR23026">
    <property type="entry name" value="NADPH NITROREDUCTASE"/>
    <property type="match status" value="1"/>
</dbReference>
<keyword evidence="3" id="KW-1185">Reference proteome</keyword>
<dbReference type="PANTHER" id="PTHR23026:SF123">
    <property type="entry name" value="NAD(P)H NITROREDUCTASE RV3131-RELATED"/>
    <property type="match status" value="1"/>
</dbReference>
<dbReference type="GO" id="GO:0016491">
    <property type="term" value="F:oxidoreductase activity"/>
    <property type="evidence" value="ECO:0007669"/>
    <property type="project" value="InterPro"/>
</dbReference>
<dbReference type="Gene3D" id="3.40.109.10">
    <property type="entry name" value="NADH Oxidase"/>
    <property type="match status" value="1"/>
</dbReference>
<reference evidence="2 3" key="1">
    <citation type="submission" date="2017-09" db="EMBL/GenBank/DDBJ databases">
        <authorList>
            <person name="Ehlers B."/>
            <person name="Leendertz F.H."/>
        </authorList>
    </citation>
    <scope>NUCLEOTIDE SEQUENCE [LARGE SCALE GENOMIC DNA]</scope>
    <source>
        <strain evidence="2 3">DSM 45537</strain>
    </source>
</reference>
<evidence type="ECO:0000313" key="2">
    <source>
        <dbReference type="EMBL" id="SNY88548.1"/>
    </source>
</evidence>
<dbReference type="AlphaFoldDB" id="A0A285LUG6"/>
<sequence length="326" mass="35368">MTDRQPTAEVFENAVAMAVRAPSVHNTQPWRWRLEEQFVDLYADPARRLPSTDPTGRALLLSCGAALHHLRVALALHGWSAAVDYLPNPVDHDHLARITVSADSPSRDDIDLGAAILHRQSDRRRYCDRRVPYGRLRQVAERAVPFGAVARVVPPPMRAPLARVTRAAGARHARDHAYLAELAAWSGRHGTADGVPAANTPRPRPDDDVSQRVFLDPELADTPFENDGSEWLVVGTAADDPRSALRAGEAASALLLTATSLGMASCLQTEPLGMAELRSAIRSDVLLDCAHPQAMVRLGFMPTSVAPLPLTPRRSVDEVIDAGISV</sequence>
<dbReference type="Pfam" id="PF00881">
    <property type="entry name" value="Nitroreductase"/>
    <property type="match status" value="1"/>
</dbReference>
<dbReference type="NCBIfam" id="NF047509">
    <property type="entry name" value="Rv3131_FMN_oxido"/>
    <property type="match status" value="1"/>
</dbReference>
<dbReference type="OrthoDB" id="8156917at2"/>
<dbReference type="InterPro" id="IPR029479">
    <property type="entry name" value="Nitroreductase"/>
</dbReference>
<protein>
    <submittedName>
        <fullName evidence="2">Nitroreductase family protein</fullName>
    </submittedName>
</protein>
<gene>
    <name evidence="2" type="ORF">SAMN04244553_5527</name>
</gene>
<dbReference type="InterPro" id="IPR050627">
    <property type="entry name" value="Nitroreductase/BluB"/>
</dbReference>